<evidence type="ECO:0000313" key="3">
    <source>
        <dbReference type="Proteomes" id="UP000320390"/>
    </source>
</evidence>
<gene>
    <name evidence="2" type="ORF">Poly30_13030</name>
</gene>
<protein>
    <recommendedName>
        <fullName evidence="4">Tetratricopeptide repeat protein</fullName>
    </recommendedName>
</protein>
<keyword evidence="1" id="KW-0732">Signal</keyword>
<keyword evidence="3" id="KW-1185">Reference proteome</keyword>
<feature type="signal peptide" evidence="1">
    <location>
        <begin position="1"/>
        <end position="19"/>
    </location>
</feature>
<dbReference type="SUPFAM" id="SSF48452">
    <property type="entry name" value="TPR-like"/>
    <property type="match status" value="1"/>
</dbReference>
<dbReference type="InterPro" id="IPR011990">
    <property type="entry name" value="TPR-like_helical_dom_sf"/>
</dbReference>
<dbReference type="AlphaFoldDB" id="A0A518ENY5"/>
<organism evidence="2 3">
    <name type="scientific">Saltatorellus ferox</name>
    <dbReference type="NCBI Taxonomy" id="2528018"/>
    <lineage>
        <taxon>Bacteria</taxon>
        <taxon>Pseudomonadati</taxon>
        <taxon>Planctomycetota</taxon>
        <taxon>Planctomycetia</taxon>
        <taxon>Planctomycetia incertae sedis</taxon>
        <taxon>Saltatorellus</taxon>
    </lineage>
</organism>
<dbReference type="Proteomes" id="UP000320390">
    <property type="component" value="Chromosome"/>
</dbReference>
<dbReference type="PROSITE" id="PS51257">
    <property type="entry name" value="PROKAR_LIPOPROTEIN"/>
    <property type="match status" value="1"/>
</dbReference>
<proteinExistence type="predicted"/>
<name>A0A518ENY5_9BACT</name>
<reference evidence="2 3" key="1">
    <citation type="submission" date="2019-02" db="EMBL/GenBank/DDBJ databases">
        <title>Deep-cultivation of Planctomycetes and their phenomic and genomic characterization uncovers novel biology.</title>
        <authorList>
            <person name="Wiegand S."/>
            <person name="Jogler M."/>
            <person name="Boedeker C."/>
            <person name="Pinto D."/>
            <person name="Vollmers J."/>
            <person name="Rivas-Marin E."/>
            <person name="Kohn T."/>
            <person name="Peeters S.H."/>
            <person name="Heuer A."/>
            <person name="Rast P."/>
            <person name="Oberbeckmann S."/>
            <person name="Bunk B."/>
            <person name="Jeske O."/>
            <person name="Meyerdierks A."/>
            <person name="Storesund J.E."/>
            <person name="Kallscheuer N."/>
            <person name="Luecker S."/>
            <person name="Lage O.M."/>
            <person name="Pohl T."/>
            <person name="Merkel B.J."/>
            <person name="Hornburger P."/>
            <person name="Mueller R.-W."/>
            <person name="Bruemmer F."/>
            <person name="Labrenz M."/>
            <person name="Spormann A.M."/>
            <person name="Op den Camp H."/>
            <person name="Overmann J."/>
            <person name="Amann R."/>
            <person name="Jetten M.S.M."/>
            <person name="Mascher T."/>
            <person name="Medema M.H."/>
            <person name="Devos D.P."/>
            <person name="Kaster A.-K."/>
            <person name="Ovreas L."/>
            <person name="Rohde M."/>
            <person name="Galperin M.Y."/>
            <person name="Jogler C."/>
        </authorList>
    </citation>
    <scope>NUCLEOTIDE SEQUENCE [LARGE SCALE GENOMIC DNA]</scope>
    <source>
        <strain evidence="2 3">Poly30</strain>
    </source>
</reference>
<evidence type="ECO:0008006" key="4">
    <source>
        <dbReference type="Google" id="ProtNLM"/>
    </source>
</evidence>
<evidence type="ECO:0000313" key="2">
    <source>
        <dbReference type="EMBL" id="QDV05801.1"/>
    </source>
</evidence>
<feature type="chain" id="PRO_5021995502" description="Tetratricopeptide repeat protein" evidence="1">
    <location>
        <begin position="20"/>
        <end position="276"/>
    </location>
</feature>
<sequence length="276" mass="29852" precursor="true">MRNSLLMLWLCLSAGCRSAPPLHEVLAPVDAVRAEFGTLQERCDAEAFAAREVAEARPDDAAAQVSAARWLATAADVRLIESQVARAAAEKLTVQQLVELDETGDADLKDAVLGLCSAGLEHGNAAADLAPEDPAALYYRAFNLSLVAWAEGKSTAILRGRGPKLKAALESVAERFPEFQFAGPLRLRARFLDRAPWPYGDRNQAIELLQEATRLAPTPVNWQFLGDALWMNGAEEKALAAWKAGAVAEADPSIDLGADLRRQLNRARVDAWSAAR</sequence>
<dbReference type="EMBL" id="CP036434">
    <property type="protein sequence ID" value="QDV05801.1"/>
    <property type="molecule type" value="Genomic_DNA"/>
</dbReference>
<dbReference type="RefSeq" id="WP_145195423.1">
    <property type="nucleotide sequence ID" value="NZ_CP036434.1"/>
</dbReference>
<accession>A0A518ENY5</accession>
<evidence type="ECO:0000256" key="1">
    <source>
        <dbReference type="SAM" id="SignalP"/>
    </source>
</evidence>